<reference evidence="1 2" key="1">
    <citation type="submission" date="2024-01" db="EMBL/GenBank/DDBJ databases">
        <title>The genomes of 5 underutilized Papilionoideae crops provide insights into root nodulation and disease resistanc.</title>
        <authorList>
            <person name="Jiang F."/>
        </authorList>
    </citation>
    <scope>NUCLEOTIDE SEQUENCE [LARGE SCALE GENOMIC DNA]</scope>
    <source>
        <strain evidence="1">DUOXIRENSHENG_FW03</strain>
        <tissue evidence="1">Leaves</tissue>
    </source>
</reference>
<proteinExistence type="predicted"/>
<name>A0AAN9NYB0_PSOTE</name>
<organism evidence="1 2">
    <name type="scientific">Psophocarpus tetragonolobus</name>
    <name type="common">Winged bean</name>
    <name type="synonym">Dolichos tetragonolobus</name>
    <dbReference type="NCBI Taxonomy" id="3891"/>
    <lineage>
        <taxon>Eukaryota</taxon>
        <taxon>Viridiplantae</taxon>
        <taxon>Streptophyta</taxon>
        <taxon>Embryophyta</taxon>
        <taxon>Tracheophyta</taxon>
        <taxon>Spermatophyta</taxon>
        <taxon>Magnoliopsida</taxon>
        <taxon>eudicotyledons</taxon>
        <taxon>Gunneridae</taxon>
        <taxon>Pentapetalae</taxon>
        <taxon>rosids</taxon>
        <taxon>fabids</taxon>
        <taxon>Fabales</taxon>
        <taxon>Fabaceae</taxon>
        <taxon>Papilionoideae</taxon>
        <taxon>50 kb inversion clade</taxon>
        <taxon>NPAAA clade</taxon>
        <taxon>indigoferoid/millettioid clade</taxon>
        <taxon>Phaseoleae</taxon>
        <taxon>Psophocarpus</taxon>
    </lineage>
</organism>
<evidence type="ECO:0000313" key="1">
    <source>
        <dbReference type="EMBL" id="KAK7381346.1"/>
    </source>
</evidence>
<dbReference type="EMBL" id="JAYMYS010000009">
    <property type="protein sequence ID" value="KAK7381346.1"/>
    <property type="molecule type" value="Genomic_DNA"/>
</dbReference>
<evidence type="ECO:0000313" key="2">
    <source>
        <dbReference type="Proteomes" id="UP001386955"/>
    </source>
</evidence>
<gene>
    <name evidence="1" type="ORF">VNO78_33975</name>
</gene>
<dbReference type="Proteomes" id="UP001386955">
    <property type="component" value="Unassembled WGS sequence"/>
</dbReference>
<sequence>MEEHTLKHFEFENDNTSNHGAEVSMRKPYVGIGYESQKNRGELNALSRLAEKEDLARSHLELNSTVAAVNLSAQRKGVNPSKKGNKLYTRNFDSYYYVLPMPPKLKKALTYIRLVPFQTKTISVVVHSFFKKRKHKPSLPESFHFLHKVALRFRCFVSQKPEN</sequence>
<comment type="caution">
    <text evidence="1">The sequence shown here is derived from an EMBL/GenBank/DDBJ whole genome shotgun (WGS) entry which is preliminary data.</text>
</comment>
<dbReference type="AlphaFoldDB" id="A0AAN9NYB0"/>
<accession>A0AAN9NYB0</accession>
<keyword evidence="2" id="KW-1185">Reference proteome</keyword>
<protein>
    <submittedName>
        <fullName evidence="1">Uncharacterized protein</fullName>
    </submittedName>
</protein>